<dbReference type="PANTHER" id="PTHR37166:SF1">
    <property type="entry name" value="PROTEIN FLAG"/>
    <property type="match status" value="1"/>
</dbReference>
<keyword evidence="2" id="KW-0282">Flagellum</keyword>
<dbReference type="Gene3D" id="3.30.160.170">
    <property type="entry name" value="FlaG-like"/>
    <property type="match status" value="1"/>
</dbReference>
<protein>
    <submittedName>
        <fullName evidence="2">Flagellar protein FlaG</fullName>
    </submittedName>
</protein>
<proteinExistence type="predicted"/>
<dbReference type="SUPFAM" id="SSF160214">
    <property type="entry name" value="FlaG-like"/>
    <property type="match status" value="1"/>
</dbReference>
<gene>
    <name evidence="2" type="ORF">IC609_00245</name>
</gene>
<dbReference type="AlphaFoldDB" id="A0A927FE13"/>
<dbReference type="Proteomes" id="UP000647424">
    <property type="component" value="Unassembled WGS sequence"/>
</dbReference>
<dbReference type="RefSeq" id="WP_191817466.1">
    <property type="nucleotide sequence ID" value="NZ_JACYFT010000001.1"/>
</dbReference>
<keyword evidence="2" id="KW-0966">Cell projection</keyword>
<dbReference type="InterPro" id="IPR005186">
    <property type="entry name" value="FlaG"/>
</dbReference>
<accession>A0A927FE13</accession>
<sequence length="124" mass="13699">MTTDIARVANTPPSPVAHLREAHGIKAGATGLERSAKAEPKPAIQFDPEAQRKNLQKTLEELNNQMKQTGRNLNFKMDDALNMPIVTVTNSQTGEVIRQIPNEVVVRVAHNLQDLKGILLNEKI</sequence>
<dbReference type="EMBL" id="JACYFT010000001">
    <property type="protein sequence ID" value="MBD8048956.1"/>
    <property type="molecule type" value="Genomic_DNA"/>
</dbReference>
<dbReference type="PANTHER" id="PTHR37166">
    <property type="entry name" value="PROTEIN FLAG"/>
    <property type="match status" value="1"/>
</dbReference>
<dbReference type="InterPro" id="IPR035924">
    <property type="entry name" value="FlaG-like_sf"/>
</dbReference>
<reference evidence="2" key="1">
    <citation type="submission" date="2020-09" db="EMBL/GenBank/DDBJ databases">
        <title>Genome seq and assembly of Limnohabitants sp.</title>
        <authorList>
            <person name="Chhetri G."/>
        </authorList>
    </citation>
    <scope>NUCLEOTIDE SEQUENCE</scope>
    <source>
        <strain evidence="2">JUR4</strain>
    </source>
</reference>
<evidence type="ECO:0000313" key="2">
    <source>
        <dbReference type="EMBL" id="MBD8048956.1"/>
    </source>
</evidence>
<keyword evidence="2" id="KW-0969">Cilium</keyword>
<feature type="coiled-coil region" evidence="1">
    <location>
        <begin position="52"/>
        <end position="79"/>
    </location>
</feature>
<dbReference type="Pfam" id="PF03646">
    <property type="entry name" value="FlaG"/>
    <property type="match status" value="1"/>
</dbReference>
<organism evidence="2 3">
    <name type="scientific">Limnohabitans radicicola</name>
    <dbReference type="NCBI Taxonomy" id="2771427"/>
    <lineage>
        <taxon>Bacteria</taxon>
        <taxon>Pseudomonadati</taxon>
        <taxon>Pseudomonadota</taxon>
        <taxon>Betaproteobacteria</taxon>
        <taxon>Burkholderiales</taxon>
        <taxon>Comamonadaceae</taxon>
        <taxon>Limnohabitans</taxon>
    </lineage>
</organism>
<evidence type="ECO:0000313" key="3">
    <source>
        <dbReference type="Proteomes" id="UP000647424"/>
    </source>
</evidence>
<name>A0A927FE13_9BURK</name>
<keyword evidence="1" id="KW-0175">Coiled coil</keyword>
<keyword evidence="3" id="KW-1185">Reference proteome</keyword>
<comment type="caution">
    <text evidence="2">The sequence shown here is derived from an EMBL/GenBank/DDBJ whole genome shotgun (WGS) entry which is preliminary data.</text>
</comment>
<evidence type="ECO:0000256" key="1">
    <source>
        <dbReference type="SAM" id="Coils"/>
    </source>
</evidence>